<reference evidence="4 5" key="1">
    <citation type="submission" date="2018-12" db="EMBL/GenBank/DDBJ databases">
        <title>Sequencing of bacterial isolates from soil warming experiment in Harvard Forest, Massachusetts, USA.</title>
        <authorList>
            <person name="Deangelis K."/>
        </authorList>
    </citation>
    <scope>NUCLEOTIDE SEQUENCE [LARGE SCALE GENOMIC DNA]</scope>
    <source>
        <strain evidence="4 5">EB153</strain>
    </source>
</reference>
<dbReference type="Gene3D" id="3.20.20.450">
    <property type="entry name" value="EAL domain"/>
    <property type="match status" value="1"/>
</dbReference>
<dbReference type="PANTHER" id="PTHR44757:SF4">
    <property type="entry name" value="DIGUANYLATE CYCLASE DGCE-RELATED"/>
    <property type="match status" value="1"/>
</dbReference>
<dbReference type="InterPro" id="IPR001610">
    <property type="entry name" value="PAC"/>
</dbReference>
<dbReference type="Proteomes" id="UP000269669">
    <property type="component" value="Unassembled WGS sequence"/>
</dbReference>
<evidence type="ECO:0000313" key="4">
    <source>
        <dbReference type="EMBL" id="RSL18130.1"/>
    </source>
</evidence>
<dbReference type="SMART" id="SM00086">
    <property type="entry name" value="PAC"/>
    <property type="match status" value="3"/>
</dbReference>
<dbReference type="InterPro" id="IPR001633">
    <property type="entry name" value="EAL_dom"/>
</dbReference>
<dbReference type="PROSITE" id="PS50112">
    <property type="entry name" value="PAS"/>
    <property type="match status" value="1"/>
</dbReference>
<dbReference type="PANTHER" id="PTHR44757">
    <property type="entry name" value="DIGUANYLATE CYCLASE DGCP"/>
    <property type="match status" value="1"/>
</dbReference>
<dbReference type="AlphaFoldDB" id="A0A428MMN8"/>
<dbReference type="InterPro" id="IPR013656">
    <property type="entry name" value="PAS_4"/>
</dbReference>
<sequence>MADEKQFDLRRALDANEIIPYFQPMVELRTGKLTGFEILARWRHPQRGIIHPDEFIPLAEQTDLIGQLTGNLLRSAFAAAAVIPPHLTLAANISLTQLTDRTLPHHIRNAAQQSNFPLDRLILEITESALLGNPELAYLIAHELKEQGSRLALDDFGIGYSSLRQLQALPFDEIKVDASFVRSMTFTRESRKIAAAIIGLGNSLGLLTVAEGIEDQNHADMLLWLGCDIGQGYLYGRAAPAEDLPATLAQRMPSPAPDLPSTPADATMPLRLEALPTHRLAQLHAIYDGAPVGLCFLDRNLRYVSVNKRLAEMNNIPVASHLGRTVSEVLPGLAARLEPYLRRALDGEVITELELTGPDPHQPGRHCTRLVSYQPARDEAEEVIGISVAVVDITARKRVEQALAESEDHYRHTVELNPQVPWTADSKGMVLDVSHRWQELTGLSREETLGDGWIKVLHPDDIQHTLATWSVSLRTGQPVDVEYRTRRRDGSWRWMRARAAPRRNAIGEIIRWYGSVEDIEDRKRVEEALRRSEARLQAIFDAVPVGIIITEAPTGRILMGNPQAERILRHPVIPHQMIDSHRRPGSINSDGHELKPGEYPLARAILQGETTSAEEFLYQSHDGSRTWLSATAAPVRGQNGEVAGGVLAIQDINEAKREKQDLLDLVSRLKCSLDPPE</sequence>
<dbReference type="InterPro" id="IPR000700">
    <property type="entry name" value="PAS-assoc_C"/>
</dbReference>
<dbReference type="Gene3D" id="3.30.450.20">
    <property type="entry name" value="PAS domain"/>
    <property type="match status" value="3"/>
</dbReference>
<dbReference type="RefSeq" id="WP_125486531.1">
    <property type="nucleotide sequence ID" value="NZ_RSDW01000001.1"/>
</dbReference>
<evidence type="ECO:0000259" key="3">
    <source>
        <dbReference type="PROSITE" id="PS50883"/>
    </source>
</evidence>
<name>A0A428MMN8_9BACT</name>
<dbReference type="SMART" id="SM00091">
    <property type="entry name" value="PAS"/>
    <property type="match status" value="3"/>
</dbReference>
<dbReference type="InterPro" id="IPR013655">
    <property type="entry name" value="PAS_fold_3"/>
</dbReference>
<keyword evidence="5" id="KW-1185">Reference proteome</keyword>
<dbReference type="InterPro" id="IPR000014">
    <property type="entry name" value="PAS"/>
</dbReference>
<comment type="caution">
    <text evidence="4">The sequence shown here is derived from an EMBL/GenBank/DDBJ whole genome shotgun (WGS) entry which is preliminary data.</text>
</comment>
<dbReference type="InterPro" id="IPR035965">
    <property type="entry name" value="PAS-like_dom_sf"/>
</dbReference>
<dbReference type="Pfam" id="PF08448">
    <property type="entry name" value="PAS_4"/>
    <property type="match status" value="1"/>
</dbReference>
<dbReference type="Pfam" id="PF13188">
    <property type="entry name" value="PAS_8"/>
    <property type="match status" value="1"/>
</dbReference>
<accession>A0A428MMN8</accession>
<feature type="domain" description="PAC" evidence="2">
    <location>
        <begin position="351"/>
        <end position="405"/>
    </location>
</feature>
<feature type="domain" description="PAS" evidence="1">
    <location>
        <begin position="406"/>
        <end position="476"/>
    </location>
</feature>
<dbReference type="PROSITE" id="PS50883">
    <property type="entry name" value="EAL"/>
    <property type="match status" value="1"/>
</dbReference>
<dbReference type="PROSITE" id="PS50113">
    <property type="entry name" value="PAC"/>
    <property type="match status" value="3"/>
</dbReference>
<feature type="domain" description="PAC" evidence="2">
    <location>
        <begin position="611"/>
        <end position="664"/>
    </location>
</feature>
<gene>
    <name evidence="4" type="ORF">EDE15_3686</name>
</gene>
<evidence type="ECO:0000259" key="2">
    <source>
        <dbReference type="PROSITE" id="PS50113"/>
    </source>
</evidence>
<evidence type="ECO:0000313" key="5">
    <source>
        <dbReference type="Proteomes" id="UP000269669"/>
    </source>
</evidence>
<dbReference type="InterPro" id="IPR035919">
    <property type="entry name" value="EAL_sf"/>
</dbReference>
<dbReference type="InterPro" id="IPR052155">
    <property type="entry name" value="Biofilm_reg_signaling"/>
</dbReference>
<dbReference type="CDD" id="cd00130">
    <property type="entry name" value="PAS"/>
    <property type="match status" value="2"/>
</dbReference>
<feature type="domain" description="EAL" evidence="3">
    <location>
        <begin position="2"/>
        <end position="252"/>
    </location>
</feature>
<organism evidence="4 5">
    <name type="scientific">Edaphobacter aggregans</name>
    <dbReference type="NCBI Taxonomy" id="570835"/>
    <lineage>
        <taxon>Bacteria</taxon>
        <taxon>Pseudomonadati</taxon>
        <taxon>Acidobacteriota</taxon>
        <taxon>Terriglobia</taxon>
        <taxon>Terriglobales</taxon>
        <taxon>Acidobacteriaceae</taxon>
        <taxon>Edaphobacter</taxon>
    </lineage>
</organism>
<dbReference type="SUPFAM" id="SSF141868">
    <property type="entry name" value="EAL domain-like"/>
    <property type="match status" value="1"/>
</dbReference>
<dbReference type="FunFam" id="3.30.450.20:FF:000099">
    <property type="entry name" value="Sensory box sensor histidine kinase"/>
    <property type="match status" value="1"/>
</dbReference>
<dbReference type="EMBL" id="RSDW01000001">
    <property type="protein sequence ID" value="RSL18130.1"/>
    <property type="molecule type" value="Genomic_DNA"/>
</dbReference>
<proteinExistence type="predicted"/>
<dbReference type="CDD" id="cd01948">
    <property type="entry name" value="EAL"/>
    <property type="match status" value="1"/>
</dbReference>
<dbReference type="Pfam" id="PF08447">
    <property type="entry name" value="PAS_3"/>
    <property type="match status" value="1"/>
</dbReference>
<dbReference type="SUPFAM" id="SSF55785">
    <property type="entry name" value="PYP-like sensor domain (PAS domain)"/>
    <property type="match status" value="3"/>
</dbReference>
<protein>
    <submittedName>
        <fullName evidence="4">PAS domain S-box-containing protein</fullName>
    </submittedName>
</protein>
<feature type="domain" description="PAC" evidence="2">
    <location>
        <begin position="479"/>
        <end position="531"/>
    </location>
</feature>
<dbReference type="NCBIfam" id="TIGR00229">
    <property type="entry name" value="sensory_box"/>
    <property type="match status" value="3"/>
</dbReference>
<dbReference type="OrthoDB" id="9759607at2"/>
<dbReference type="Pfam" id="PF00563">
    <property type="entry name" value="EAL"/>
    <property type="match status" value="1"/>
</dbReference>
<evidence type="ECO:0000259" key="1">
    <source>
        <dbReference type="PROSITE" id="PS50112"/>
    </source>
</evidence>
<dbReference type="SMART" id="SM00052">
    <property type="entry name" value="EAL"/>
    <property type="match status" value="1"/>
</dbReference>